<organism evidence="1 2">
    <name type="scientific">Dallia pectoralis</name>
    <name type="common">Alaska blackfish</name>
    <dbReference type="NCBI Taxonomy" id="75939"/>
    <lineage>
        <taxon>Eukaryota</taxon>
        <taxon>Metazoa</taxon>
        <taxon>Chordata</taxon>
        <taxon>Craniata</taxon>
        <taxon>Vertebrata</taxon>
        <taxon>Euteleostomi</taxon>
        <taxon>Actinopterygii</taxon>
        <taxon>Neopterygii</taxon>
        <taxon>Teleostei</taxon>
        <taxon>Protacanthopterygii</taxon>
        <taxon>Esociformes</taxon>
        <taxon>Umbridae</taxon>
        <taxon>Dallia</taxon>
    </lineage>
</organism>
<sequence>MSTEEQQDLKSSQDGEMEVRSPATDERPMAEEEEGEEAEGEEAEGEEEVAPQETSESRMECSEPAEDKEVTDCYTVKTEREEHDNCEDQYPQSEDEGEQDNELEDDEEQDKEDEDRDREEEGETLAEPQDLSLTDYSKYDLANLPEGFGDSSSSSAYSISSRSNANGKLSCDVCGLSCVSINVLLVHKRSHTGERPFHCSQCGASFTQKGNLLRHIKLHSGEKPFKCPMCSYACRRRDALSGHLRTHSIEKPYKCSHCGRSYKQRSSLEEHRERCHVYIQNKGNPERAGEDSHVSRTTHVGTERALLLDRLASNVAKRKSSMPQKFTGDNAVCLDLSVNRELIHRSDASLTSPGPENHHNQQDFYTGQDSDSAFPLWAQPIPVTLMNPMRLTNGHKLEQPQSTLVANMPRPGQAHQGLNSIHSDRDQHSRPLLYSLGQLLGPGSHNGLSHPHAPAHTHPMSPDTPRAVRAERDVGSGAGAVYPCDHCRVLFLDYVMFTIHMGCHGFRDPLECNVCGHRSQDRYEFSSHIARGEHRLEQGCHDSRHGAEAS</sequence>
<evidence type="ECO:0000313" key="2">
    <source>
        <dbReference type="Proteomes" id="UP001157502"/>
    </source>
</evidence>
<accession>A0ACC2GDZ4</accession>
<dbReference type="Proteomes" id="UP001157502">
    <property type="component" value="Chromosome 14"/>
</dbReference>
<keyword evidence="2" id="KW-1185">Reference proteome</keyword>
<protein>
    <submittedName>
        <fullName evidence="1">Uncharacterized protein</fullName>
    </submittedName>
</protein>
<name>A0ACC2GDZ4_DALPE</name>
<comment type="caution">
    <text evidence="1">The sequence shown here is derived from an EMBL/GenBank/DDBJ whole genome shotgun (WGS) entry which is preliminary data.</text>
</comment>
<gene>
    <name evidence="1" type="ORF">DPEC_G00174870</name>
</gene>
<dbReference type="EMBL" id="CM055741">
    <property type="protein sequence ID" value="KAJ8001963.1"/>
    <property type="molecule type" value="Genomic_DNA"/>
</dbReference>
<proteinExistence type="predicted"/>
<evidence type="ECO:0000313" key="1">
    <source>
        <dbReference type="EMBL" id="KAJ8001963.1"/>
    </source>
</evidence>
<reference evidence="1" key="1">
    <citation type="submission" date="2021-05" db="EMBL/GenBank/DDBJ databases">
        <authorList>
            <person name="Pan Q."/>
            <person name="Jouanno E."/>
            <person name="Zahm M."/>
            <person name="Klopp C."/>
            <person name="Cabau C."/>
            <person name="Louis A."/>
            <person name="Berthelot C."/>
            <person name="Parey E."/>
            <person name="Roest Crollius H."/>
            <person name="Montfort J."/>
            <person name="Robinson-Rechavi M."/>
            <person name="Bouchez O."/>
            <person name="Lampietro C."/>
            <person name="Lopez Roques C."/>
            <person name="Donnadieu C."/>
            <person name="Postlethwait J."/>
            <person name="Bobe J."/>
            <person name="Dillon D."/>
            <person name="Chandos A."/>
            <person name="von Hippel F."/>
            <person name="Guiguen Y."/>
        </authorList>
    </citation>
    <scope>NUCLEOTIDE SEQUENCE</scope>
    <source>
        <strain evidence="1">YG-Jan2019</strain>
    </source>
</reference>